<sequence>FFNSSKLHLQSHRREKLSDRELIQIIFKNLFHGKITYLHSGKGVEMSPTMAAHENTLLVRKIPIANTRYLFVGDAVVLKDPNDSDKYLRPMRLKRAVNIAEEEISESKCKRKKKLNLSLSLFMALLSGTLQLTSNYIPGYGVSDSRSFSNSVVSRRTIAVLPFSPSLVHIENGGGYAPKRISFVCRASSSGHRRNNPDFSRNNRNGFRGNRNRRNEDRDGLDGGGGGGLEDSEMLSSKNGPVFSLSSSPKFQATSSPGPREKEIVDLFRKVQAQLRARAAAKKEDKKTEEASKGQGGKETETVDSLLKLLRKHSGEQSKKNVSNFDSEKQLQVDDDDDDDAERQVHSSNNFDSRNRDHNATRFTRPASSFRRNSPVPRHKPQSSYSSEAIFDEASSYSVTWTQKKDQVVEPEPEYEPGFALLESEPELKPESFYDEEDEDHDVLVDELSNDDDESVNAEEETEKNEDLSALKLIELRAIAKSRGLKGISKMKKAELLNLLCSNKA</sequence>
<dbReference type="PANTHER" id="PTHR34449">
    <property type="entry name" value="RHO TERMINATION FACTOR"/>
    <property type="match status" value="1"/>
</dbReference>
<dbReference type="EMBL" id="LS974619">
    <property type="protein sequence ID" value="CAG7880397.1"/>
    <property type="molecule type" value="Genomic_DNA"/>
</dbReference>
<name>A0A8D9GGV0_BRACM</name>
<feature type="compositionally biased region" description="Polar residues" evidence="1">
    <location>
        <begin position="234"/>
        <end position="257"/>
    </location>
</feature>
<feature type="non-terminal residue" evidence="3">
    <location>
        <position position="1"/>
    </location>
</feature>
<dbReference type="AlphaFoldDB" id="A0A8D9GGV0"/>
<evidence type="ECO:0000313" key="4">
    <source>
        <dbReference type="Proteomes" id="UP000694005"/>
    </source>
</evidence>
<feature type="region of interest" description="Disordered" evidence="1">
    <location>
        <begin position="278"/>
        <end position="389"/>
    </location>
</feature>
<dbReference type="Proteomes" id="UP000694005">
    <property type="component" value="Chromosome A03"/>
</dbReference>
<evidence type="ECO:0000259" key="2">
    <source>
        <dbReference type="Pfam" id="PF07498"/>
    </source>
</evidence>
<proteinExistence type="predicted"/>
<feature type="compositionally biased region" description="Acidic residues" evidence="1">
    <location>
        <begin position="448"/>
        <end position="464"/>
    </location>
</feature>
<dbReference type="Gramene" id="A03p17400.2_BraZ1">
    <property type="protein sequence ID" value="A03p17400.2_BraZ1.CDS"/>
    <property type="gene ID" value="A03g17400.2_BraZ1"/>
</dbReference>
<dbReference type="InterPro" id="IPR011112">
    <property type="entry name" value="Rho-like_N"/>
</dbReference>
<protein>
    <recommendedName>
        <fullName evidence="2">Rho termination factor-like N-terminal domain-containing protein</fullName>
    </recommendedName>
</protein>
<feature type="compositionally biased region" description="Basic and acidic residues" evidence="1">
    <location>
        <begin position="281"/>
        <end position="301"/>
    </location>
</feature>
<evidence type="ECO:0000313" key="3">
    <source>
        <dbReference type="EMBL" id="CAG7880397.1"/>
    </source>
</evidence>
<accession>A0A8D9GGV0</accession>
<dbReference type="PANTHER" id="PTHR34449:SF5">
    <property type="entry name" value="ATP BINDING _ ATPASE"/>
    <property type="match status" value="1"/>
</dbReference>
<reference evidence="3 4" key="1">
    <citation type="submission" date="2021-07" db="EMBL/GenBank/DDBJ databases">
        <authorList>
            <consortium name="Genoscope - CEA"/>
            <person name="William W."/>
        </authorList>
    </citation>
    <scope>NUCLEOTIDE SEQUENCE [LARGE SCALE GENOMIC DNA]</scope>
</reference>
<feature type="compositionally biased region" description="Low complexity" evidence="1">
    <location>
        <begin position="198"/>
        <end position="209"/>
    </location>
</feature>
<dbReference type="GO" id="GO:0006353">
    <property type="term" value="P:DNA-templated transcription termination"/>
    <property type="evidence" value="ECO:0007669"/>
    <property type="project" value="InterPro"/>
</dbReference>
<feature type="domain" description="Rho termination factor-like N-terminal" evidence="2">
    <location>
        <begin position="467"/>
        <end position="497"/>
    </location>
</feature>
<evidence type="ECO:0000256" key="1">
    <source>
        <dbReference type="SAM" id="MobiDB-lite"/>
    </source>
</evidence>
<feature type="region of interest" description="Disordered" evidence="1">
    <location>
        <begin position="432"/>
        <end position="466"/>
    </location>
</feature>
<gene>
    <name evidence="3" type="ORF">BRAPAZ1V2_A03P17400.2</name>
</gene>
<organism evidence="3 4">
    <name type="scientific">Brassica campestris</name>
    <name type="common">Field mustard</name>
    <dbReference type="NCBI Taxonomy" id="3711"/>
    <lineage>
        <taxon>Eukaryota</taxon>
        <taxon>Viridiplantae</taxon>
        <taxon>Streptophyta</taxon>
        <taxon>Embryophyta</taxon>
        <taxon>Tracheophyta</taxon>
        <taxon>Spermatophyta</taxon>
        <taxon>Magnoliopsida</taxon>
        <taxon>eudicotyledons</taxon>
        <taxon>Gunneridae</taxon>
        <taxon>Pentapetalae</taxon>
        <taxon>rosids</taxon>
        <taxon>malvids</taxon>
        <taxon>Brassicales</taxon>
        <taxon>Brassicaceae</taxon>
        <taxon>Brassiceae</taxon>
        <taxon>Brassica</taxon>
    </lineage>
</organism>
<dbReference type="Pfam" id="PF07498">
    <property type="entry name" value="Rho_N"/>
    <property type="match status" value="1"/>
</dbReference>
<feature type="region of interest" description="Disordered" evidence="1">
    <location>
        <begin position="188"/>
        <end position="261"/>
    </location>
</feature>